<reference evidence="10 11" key="1">
    <citation type="submission" date="2023-07" db="EMBL/GenBank/DDBJ databases">
        <title>Genomic Encyclopedia of Type Strains, Phase IV (KMG-IV): sequencing the most valuable type-strain genomes for metagenomic binning, comparative biology and taxonomic classification.</title>
        <authorList>
            <person name="Goeker M."/>
        </authorList>
    </citation>
    <scope>NUCLEOTIDE SEQUENCE [LARGE SCALE GENOMIC DNA]</scope>
    <source>
        <strain evidence="10 11">DSM 5896</strain>
    </source>
</reference>
<dbReference type="PANTHER" id="PTHR30239:SF0">
    <property type="entry name" value="ACETOLACTATE SYNTHASE SMALL SUBUNIT 1, CHLOROPLASTIC"/>
    <property type="match status" value="1"/>
</dbReference>
<dbReference type="RefSeq" id="WP_307433714.1">
    <property type="nucleotide sequence ID" value="NZ_JAUSVK010000001.1"/>
</dbReference>
<evidence type="ECO:0000256" key="3">
    <source>
        <dbReference type="ARBA" id="ARBA00006341"/>
    </source>
</evidence>
<dbReference type="Proteomes" id="UP001237448">
    <property type="component" value="Unassembled WGS sequence"/>
</dbReference>
<evidence type="ECO:0000259" key="9">
    <source>
        <dbReference type="PROSITE" id="PS51671"/>
    </source>
</evidence>
<comment type="similarity">
    <text evidence="3 8">Belongs to the acetolactate synthase small subunit family.</text>
</comment>
<comment type="caution">
    <text evidence="10">The sequence shown here is derived from an EMBL/GenBank/DDBJ whole genome shotgun (WGS) entry which is preliminary data.</text>
</comment>
<evidence type="ECO:0000256" key="6">
    <source>
        <dbReference type="ARBA" id="ARBA00023304"/>
    </source>
</evidence>
<dbReference type="InterPro" id="IPR045865">
    <property type="entry name" value="ACT-like_dom_sf"/>
</dbReference>
<comment type="function">
    <text evidence="8">Catalyzes the conversion of 2 pyruvate molecules into acetolactate in the first common step of the biosynthetic pathway of the branched-amino acids such as leucine, isoleucine, and valine.</text>
</comment>
<dbReference type="PROSITE" id="PS51671">
    <property type="entry name" value="ACT"/>
    <property type="match status" value="1"/>
</dbReference>
<evidence type="ECO:0000313" key="11">
    <source>
        <dbReference type="Proteomes" id="UP001237448"/>
    </source>
</evidence>
<dbReference type="SUPFAM" id="SSF55021">
    <property type="entry name" value="ACT-like"/>
    <property type="match status" value="2"/>
</dbReference>
<dbReference type="EC" id="2.2.1.6" evidence="8"/>
<comment type="pathway">
    <text evidence="1 8">Amino-acid biosynthesis; L-isoleucine biosynthesis; L-isoleucine from 2-oxobutanoate: step 1/4.</text>
</comment>
<keyword evidence="6 8" id="KW-0100">Branched-chain amino acid biosynthesis</keyword>
<dbReference type="PANTHER" id="PTHR30239">
    <property type="entry name" value="ACETOLACTATE SYNTHASE SMALL SUBUNIT"/>
    <property type="match status" value="1"/>
</dbReference>
<dbReference type="Pfam" id="PF10369">
    <property type="entry name" value="ALS_ss_C"/>
    <property type="match status" value="1"/>
</dbReference>
<comment type="pathway">
    <text evidence="2 8">Amino-acid biosynthesis; L-valine biosynthesis; L-valine from pyruvate: step 1/4.</text>
</comment>
<comment type="subunit">
    <text evidence="4 8">Dimer of large and small chains.</text>
</comment>
<sequence>MTGSAYFMSTASSVTETHTLVVEVDNEPGVLARVVGLFSGRGYNIESLTVSETQHAEHVSRITVVTTGTRNIIDQIKAQLERLVPVHKVVDLTETGRALERELMLIKVRGKGDDRSEALRIAEAFRARVIDATVESFVFEITGKGEKLDQFVELMRPIGLVEVSRTGIAAIARGPNPL</sequence>
<dbReference type="InterPro" id="IPR054480">
    <property type="entry name" value="AHAS_small-like_ACT"/>
</dbReference>
<dbReference type="NCBIfam" id="TIGR00119">
    <property type="entry name" value="acolac_sm"/>
    <property type="match status" value="1"/>
</dbReference>
<dbReference type="InterPro" id="IPR027271">
    <property type="entry name" value="Acetolactate_synth/TF_NikR_C"/>
</dbReference>
<evidence type="ECO:0000256" key="8">
    <source>
        <dbReference type="RuleBase" id="RU368092"/>
    </source>
</evidence>
<dbReference type="GO" id="GO:0003984">
    <property type="term" value="F:acetolactate synthase activity"/>
    <property type="evidence" value="ECO:0007669"/>
    <property type="project" value="UniProtKB-EC"/>
</dbReference>
<dbReference type="NCBIfam" id="NF008864">
    <property type="entry name" value="PRK11895.1"/>
    <property type="match status" value="1"/>
</dbReference>
<proteinExistence type="inferred from homology"/>
<evidence type="ECO:0000256" key="5">
    <source>
        <dbReference type="ARBA" id="ARBA00022605"/>
    </source>
</evidence>
<organism evidence="10 11">
    <name type="scientific">Labrys monachus</name>
    <dbReference type="NCBI Taxonomy" id="217067"/>
    <lineage>
        <taxon>Bacteria</taxon>
        <taxon>Pseudomonadati</taxon>
        <taxon>Pseudomonadota</taxon>
        <taxon>Alphaproteobacteria</taxon>
        <taxon>Hyphomicrobiales</taxon>
        <taxon>Xanthobacteraceae</taxon>
        <taxon>Labrys</taxon>
    </lineage>
</organism>
<dbReference type="Pfam" id="PF22629">
    <property type="entry name" value="ACT_AHAS_ss"/>
    <property type="match status" value="1"/>
</dbReference>
<dbReference type="InterPro" id="IPR019455">
    <property type="entry name" value="Acetolactate_synth_ssu_C"/>
</dbReference>
<keyword evidence="5 8" id="KW-0028">Amino-acid biosynthesis</keyword>
<evidence type="ECO:0000256" key="7">
    <source>
        <dbReference type="ARBA" id="ARBA00048670"/>
    </source>
</evidence>
<dbReference type="Gene3D" id="3.30.70.260">
    <property type="match status" value="1"/>
</dbReference>
<name>A0ABU0FMA6_9HYPH</name>
<dbReference type="InterPro" id="IPR039557">
    <property type="entry name" value="AHAS_ACT"/>
</dbReference>
<accession>A0ABU0FMA6</accession>
<gene>
    <name evidence="10" type="ORF">J3R73_005015</name>
</gene>
<dbReference type="EMBL" id="JAUSVK010000001">
    <property type="protein sequence ID" value="MDQ0395223.1"/>
    <property type="molecule type" value="Genomic_DNA"/>
</dbReference>
<protein>
    <recommendedName>
        <fullName evidence="8">Acetolactate synthase small subunit</fullName>
        <shortName evidence="8">AHAS</shortName>
        <shortName evidence="8">ALS</shortName>
        <ecNumber evidence="8">2.2.1.6</ecNumber>
    </recommendedName>
    <alternativeName>
        <fullName evidence="8">Acetohydroxy-acid synthase small subunit</fullName>
    </alternativeName>
</protein>
<dbReference type="CDD" id="cd04878">
    <property type="entry name" value="ACT_AHAS"/>
    <property type="match status" value="1"/>
</dbReference>
<evidence type="ECO:0000256" key="4">
    <source>
        <dbReference type="ARBA" id="ARBA00011744"/>
    </source>
</evidence>
<evidence type="ECO:0000256" key="2">
    <source>
        <dbReference type="ARBA" id="ARBA00005025"/>
    </source>
</evidence>
<evidence type="ECO:0000256" key="1">
    <source>
        <dbReference type="ARBA" id="ARBA00004974"/>
    </source>
</evidence>
<keyword evidence="11" id="KW-1185">Reference proteome</keyword>
<feature type="domain" description="ACT" evidence="9">
    <location>
        <begin position="19"/>
        <end position="94"/>
    </location>
</feature>
<dbReference type="Gene3D" id="3.30.70.1150">
    <property type="entry name" value="ACT-like. Chain A, domain 2"/>
    <property type="match status" value="1"/>
</dbReference>
<comment type="catalytic activity">
    <reaction evidence="7 8">
        <text>2 pyruvate + H(+) = (2S)-2-acetolactate + CO2</text>
        <dbReference type="Rhea" id="RHEA:25249"/>
        <dbReference type="ChEBI" id="CHEBI:15361"/>
        <dbReference type="ChEBI" id="CHEBI:15378"/>
        <dbReference type="ChEBI" id="CHEBI:16526"/>
        <dbReference type="ChEBI" id="CHEBI:58476"/>
        <dbReference type="EC" id="2.2.1.6"/>
    </reaction>
</comment>
<dbReference type="InterPro" id="IPR002912">
    <property type="entry name" value="ACT_dom"/>
</dbReference>
<keyword evidence="8 10" id="KW-0808">Transferase</keyword>
<dbReference type="InterPro" id="IPR004789">
    <property type="entry name" value="Acetalactate_synth_ssu"/>
</dbReference>
<evidence type="ECO:0000313" key="10">
    <source>
        <dbReference type="EMBL" id="MDQ0395223.1"/>
    </source>
</evidence>